<evidence type="ECO:0000256" key="1">
    <source>
        <dbReference type="SAM" id="Phobius"/>
    </source>
</evidence>
<feature type="chain" id="PRO_5039519808" description="Gram-positive cocci surface proteins LPxTG domain-containing protein" evidence="2">
    <location>
        <begin position="29"/>
        <end position="227"/>
    </location>
</feature>
<gene>
    <name evidence="3" type="ORF">Phou_074610</name>
</gene>
<reference evidence="3 4" key="1">
    <citation type="submission" date="2020-03" db="EMBL/GenBank/DDBJ databases">
        <title>Whole genome shotgun sequence of Phytohabitans houttuyneae NBRC 108639.</title>
        <authorList>
            <person name="Komaki H."/>
            <person name="Tamura T."/>
        </authorList>
    </citation>
    <scope>NUCLEOTIDE SEQUENCE [LARGE SCALE GENOMIC DNA]</scope>
    <source>
        <strain evidence="3 4">NBRC 108639</strain>
    </source>
</reference>
<evidence type="ECO:0008006" key="5">
    <source>
        <dbReference type="Google" id="ProtNLM"/>
    </source>
</evidence>
<evidence type="ECO:0000256" key="2">
    <source>
        <dbReference type="SAM" id="SignalP"/>
    </source>
</evidence>
<organism evidence="3 4">
    <name type="scientific">Phytohabitans houttuyneae</name>
    <dbReference type="NCBI Taxonomy" id="1076126"/>
    <lineage>
        <taxon>Bacteria</taxon>
        <taxon>Bacillati</taxon>
        <taxon>Actinomycetota</taxon>
        <taxon>Actinomycetes</taxon>
        <taxon>Micromonosporales</taxon>
        <taxon>Micromonosporaceae</taxon>
    </lineage>
</organism>
<dbReference type="Proteomes" id="UP000482800">
    <property type="component" value="Unassembled WGS sequence"/>
</dbReference>
<feature type="transmembrane region" description="Helical" evidence="1">
    <location>
        <begin position="198"/>
        <end position="215"/>
    </location>
</feature>
<accession>A0A6V8KLI5</accession>
<evidence type="ECO:0000313" key="4">
    <source>
        <dbReference type="Proteomes" id="UP000482800"/>
    </source>
</evidence>
<keyword evidence="1" id="KW-0472">Membrane</keyword>
<proteinExistence type="predicted"/>
<name>A0A6V8KLI5_9ACTN</name>
<keyword evidence="2" id="KW-0732">Signal</keyword>
<keyword evidence="1" id="KW-0812">Transmembrane</keyword>
<protein>
    <recommendedName>
        <fullName evidence="5">Gram-positive cocci surface proteins LPxTG domain-containing protein</fullName>
    </recommendedName>
</protein>
<reference evidence="3 4" key="2">
    <citation type="submission" date="2020-03" db="EMBL/GenBank/DDBJ databases">
        <authorList>
            <person name="Ichikawa N."/>
            <person name="Kimura A."/>
            <person name="Kitahashi Y."/>
            <person name="Uohara A."/>
        </authorList>
    </citation>
    <scope>NUCLEOTIDE SEQUENCE [LARGE SCALE GENOMIC DNA]</scope>
    <source>
        <strain evidence="3 4">NBRC 108639</strain>
    </source>
</reference>
<feature type="signal peptide" evidence="2">
    <location>
        <begin position="1"/>
        <end position="28"/>
    </location>
</feature>
<keyword evidence="1" id="KW-1133">Transmembrane helix</keyword>
<keyword evidence="4" id="KW-1185">Reference proteome</keyword>
<comment type="caution">
    <text evidence="3">The sequence shown here is derived from an EMBL/GenBank/DDBJ whole genome shotgun (WGS) entry which is preliminary data.</text>
</comment>
<dbReference type="AlphaFoldDB" id="A0A6V8KLI5"/>
<evidence type="ECO:0000313" key="3">
    <source>
        <dbReference type="EMBL" id="GFJ83281.1"/>
    </source>
</evidence>
<dbReference type="EMBL" id="BLPF01000003">
    <property type="protein sequence ID" value="GFJ83281.1"/>
    <property type="molecule type" value="Genomic_DNA"/>
</dbReference>
<sequence length="227" mass="23873">MPIAIRRVLAVTLASLVALVLAPAPSQAGGWALTVLDPLPDRVEAGRTYTVGMWLLQHGFHPYTGGDLGAVELHLVGADGKSSGYPAVALKDPAHFAATVVVPRDGRYTVVAKQGWFADYRIGTLTVPGTLAVLPVPVELTAEHIAKYWTGAAHPPILPVDTSRDVFNEPAAAPPRAEPPVQAAAAQAEPISPSTSRLTVLAGVAALLVVGTVLLSRRRLMARRRPT</sequence>
<dbReference type="RefSeq" id="WP_173065542.1">
    <property type="nucleotide sequence ID" value="NZ_BAABGO010000020.1"/>
</dbReference>